<comment type="caution">
    <text evidence="2">The sequence shown here is derived from an EMBL/GenBank/DDBJ whole genome shotgun (WGS) entry which is preliminary data.</text>
</comment>
<keyword evidence="1" id="KW-1133">Transmembrane helix</keyword>
<protein>
    <submittedName>
        <fullName evidence="2">Uncharacterized protein</fullName>
    </submittedName>
</protein>
<dbReference type="Proteomes" id="UP001350748">
    <property type="component" value="Unassembled WGS sequence"/>
</dbReference>
<accession>A0ABU7XHD4</accession>
<keyword evidence="3" id="KW-1185">Reference proteome</keyword>
<organism evidence="2 3">
    <name type="scientific">Methylocystis borbori</name>
    <dbReference type="NCBI Taxonomy" id="3118750"/>
    <lineage>
        <taxon>Bacteria</taxon>
        <taxon>Pseudomonadati</taxon>
        <taxon>Pseudomonadota</taxon>
        <taxon>Alphaproteobacteria</taxon>
        <taxon>Hyphomicrobiales</taxon>
        <taxon>Methylocystaceae</taxon>
        <taxon>Methylocystis</taxon>
    </lineage>
</organism>
<keyword evidence="1" id="KW-0472">Membrane</keyword>
<keyword evidence="1" id="KW-0812">Transmembrane</keyword>
<sequence length="41" mass="4226">MTMRAFGAGAALYGKRSANPPDILMIVLLAEPGVAVALLLI</sequence>
<name>A0ABU7XHD4_9HYPH</name>
<dbReference type="RefSeq" id="WP_332081821.1">
    <property type="nucleotide sequence ID" value="NZ_JAZHYN010000024.1"/>
</dbReference>
<evidence type="ECO:0000256" key="1">
    <source>
        <dbReference type="SAM" id="Phobius"/>
    </source>
</evidence>
<gene>
    <name evidence="2" type="ORF">V3H18_09675</name>
</gene>
<reference evidence="2 3" key="1">
    <citation type="submission" date="2024-02" db="EMBL/GenBank/DDBJ databases">
        <authorList>
            <person name="Grouzdev D."/>
        </authorList>
    </citation>
    <scope>NUCLEOTIDE SEQUENCE [LARGE SCALE GENOMIC DNA]</scope>
    <source>
        <strain evidence="2 3">9N</strain>
    </source>
</reference>
<dbReference type="EMBL" id="JAZHYN010000024">
    <property type="protein sequence ID" value="MEF3366801.1"/>
    <property type="molecule type" value="Genomic_DNA"/>
</dbReference>
<feature type="transmembrane region" description="Helical" evidence="1">
    <location>
        <begin position="23"/>
        <end position="40"/>
    </location>
</feature>
<proteinExistence type="predicted"/>
<evidence type="ECO:0000313" key="2">
    <source>
        <dbReference type="EMBL" id="MEF3366801.1"/>
    </source>
</evidence>
<evidence type="ECO:0000313" key="3">
    <source>
        <dbReference type="Proteomes" id="UP001350748"/>
    </source>
</evidence>